<sequence length="48" mass="5428">MDGGYAYLRHQGQQQRRADQHTGGIVDDHAHDKQKQVDDNEDHGSVGR</sequence>
<dbReference type="EMBL" id="VSSQ01075131">
    <property type="protein sequence ID" value="MPN25821.1"/>
    <property type="molecule type" value="Genomic_DNA"/>
</dbReference>
<evidence type="ECO:0000256" key="1">
    <source>
        <dbReference type="SAM" id="MobiDB-lite"/>
    </source>
</evidence>
<reference evidence="2" key="1">
    <citation type="submission" date="2019-08" db="EMBL/GenBank/DDBJ databases">
        <authorList>
            <person name="Kucharzyk K."/>
            <person name="Murdoch R.W."/>
            <person name="Higgins S."/>
            <person name="Loffler F."/>
        </authorList>
    </citation>
    <scope>NUCLEOTIDE SEQUENCE</scope>
</reference>
<name>A0A645GFV9_9ZZZZ</name>
<organism evidence="2">
    <name type="scientific">bioreactor metagenome</name>
    <dbReference type="NCBI Taxonomy" id="1076179"/>
    <lineage>
        <taxon>unclassified sequences</taxon>
        <taxon>metagenomes</taxon>
        <taxon>ecological metagenomes</taxon>
    </lineage>
</organism>
<feature type="compositionally biased region" description="Basic and acidic residues" evidence="1">
    <location>
        <begin position="16"/>
        <end position="48"/>
    </location>
</feature>
<proteinExistence type="predicted"/>
<comment type="caution">
    <text evidence="2">The sequence shown here is derived from an EMBL/GenBank/DDBJ whole genome shotgun (WGS) entry which is preliminary data.</text>
</comment>
<gene>
    <name evidence="2" type="ORF">SDC9_173237</name>
</gene>
<feature type="region of interest" description="Disordered" evidence="1">
    <location>
        <begin position="1"/>
        <end position="48"/>
    </location>
</feature>
<accession>A0A645GFV9</accession>
<evidence type="ECO:0000313" key="2">
    <source>
        <dbReference type="EMBL" id="MPN25821.1"/>
    </source>
</evidence>
<protein>
    <submittedName>
        <fullName evidence="2">Uncharacterized protein</fullName>
    </submittedName>
</protein>
<dbReference type="AlphaFoldDB" id="A0A645GFV9"/>